<evidence type="ECO:0000256" key="1">
    <source>
        <dbReference type="SAM" id="Phobius"/>
    </source>
</evidence>
<proteinExistence type="predicted"/>
<evidence type="ECO:0000313" key="3">
    <source>
        <dbReference type="Proteomes" id="UP000030528"/>
    </source>
</evidence>
<feature type="transmembrane region" description="Helical" evidence="1">
    <location>
        <begin position="29"/>
        <end position="48"/>
    </location>
</feature>
<reference evidence="2 3" key="1">
    <citation type="submission" date="2013-08" db="EMBL/GenBank/DDBJ databases">
        <authorList>
            <person name="Huang J."/>
            <person name="Wang G."/>
        </authorList>
    </citation>
    <scope>NUCLEOTIDE SEQUENCE [LARGE SCALE GENOMIC DNA]</scope>
    <source>
        <strain evidence="2 3">JSM 076056</strain>
    </source>
</reference>
<name>A0A0A5GHF4_9BACI</name>
<protein>
    <submittedName>
        <fullName evidence="2">Membrane protein</fullName>
    </submittedName>
</protein>
<keyword evidence="1" id="KW-0812">Transmembrane</keyword>
<keyword evidence="1" id="KW-0472">Membrane</keyword>
<dbReference type="AlphaFoldDB" id="A0A0A5GHF4"/>
<keyword evidence="3" id="KW-1185">Reference proteome</keyword>
<comment type="caution">
    <text evidence="2">The sequence shown here is derived from an EMBL/GenBank/DDBJ whole genome shotgun (WGS) entry which is preliminary data.</text>
</comment>
<evidence type="ECO:0000313" key="2">
    <source>
        <dbReference type="EMBL" id="KGX92701.1"/>
    </source>
</evidence>
<dbReference type="eggNOG" id="ENOG502ZEBK">
    <property type="taxonomic scope" value="Bacteria"/>
</dbReference>
<dbReference type="Proteomes" id="UP000030528">
    <property type="component" value="Unassembled WGS sequence"/>
</dbReference>
<keyword evidence="1" id="KW-1133">Transmembrane helix</keyword>
<accession>A0A0A5GHF4</accession>
<organism evidence="2 3">
    <name type="scientific">Pontibacillus halophilus JSM 076056 = DSM 19796</name>
    <dbReference type="NCBI Taxonomy" id="1385510"/>
    <lineage>
        <taxon>Bacteria</taxon>
        <taxon>Bacillati</taxon>
        <taxon>Bacillota</taxon>
        <taxon>Bacilli</taxon>
        <taxon>Bacillales</taxon>
        <taxon>Bacillaceae</taxon>
        <taxon>Pontibacillus</taxon>
    </lineage>
</organism>
<sequence>MNSFIWFWLMMTILAFFFNIFGMMFLYPIYLTMPCLFVTIFFTVFSIMRRKRFRGFL</sequence>
<feature type="transmembrane region" description="Helical" evidence="1">
    <location>
        <begin position="5"/>
        <end position="23"/>
    </location>
</feature>
<dbReference type="EMBL" id="AVPE01000005">
    <property type="protein sequence ID" value="KGX92701.1"/>
    <property type="molecule type" value="Genomic_DNA"/>
</dbReference>
<gene>
    <name evidence="2" type="ORF">N781_15415</name>
</gene>